<accession>X1K477</accession>
<gene>
    <name evidence="1" type="ORF">S06H3_02538</name>
</gene>
<name>X1K477_9ZZZZ</name>
<evidence type="ECO:0000313" key="1">
    <source>
        <dbReference type="EMBL" id="GAI01832.1"/>
    </source>
</evidence>
<dbReference type="AlphaFoldDB" id="X1K477"/>
<protein>
    <submittedName>
        <fullName evidence="1">Uncharacterized protein</fullName>
    </submittedName>
</protein>
<sequence length="121" mass="14274">MKKMWTAHCTQCSRRFRAYDRIDLLKHMREHQWKEHRKWMLARMKAGRLAGGAGNPTVGAVLSAIAQGIPTALALIRLVRKPRWDRLETAVSSFEPYMKPEHRDVWQGIKTIKQIDIRRRR</sequence>
<dbReference type="EMBL" id="BARV01000753">
    <property type="protein sequence ID" value="GAI01832.1"/>
    <property type="molecule type" value="Genomic_DNA"/>
</dbReference>
<organism evidence="1">
    <name type="scientific">marine sediment metagenome</name>
    <dbReference type="NCBI Taxonomy" id="412755"/>
    <lineage>
        <taxon>unclassified sequences</taxon>
        <taxon>metagenomes</taxon>
        <taxon>ecological metagenomes</taxon>
    </lineage>
</organism>
<reference evidence="1" key="1">
    <citation type="journal article" date="2014" name="Front. Microbiol.">
        <title>High frequency of phylogenetically diverse reductive dehalogenase-homologous genes in deep subseafloor sedimentary metagenomes.</title>
        <authorList>
            <person name="Kawai M."/>
            <person name="Futagami T."/>
            <person name="Toyoda A."/>
            <person name="Takaki Y."/>
            <person name="Nishi S."/>
            <person name="Hori S."/>
            <person name="Arai W."/>
            <person name="Tsubouchi T."/>
            <person name="Morono Y."/>
            <person name="Uchiyama I."/>
            <person name="Ito T."/>
            <person name="Fujiyama A."/>
            <person name="Inagaki F."/>
            <person name="Takami H."/>
        </authorList>
    </citation>
    <scope>NUCLEOTIDE SEQUENCE</scope>
    <source>
        <strain evidence="1">Expedition CK06-06</strain>
    </source>
</reference>
<comment type="caution">
    <text evidence="1">The sequence shown here is derived from an EMBL/GenBank/DDBJ whole genome shotgun (WGS) entry which is preliminary data.</text>
</comment>
<proteinExistence type="predicted"/>